<evidence type="ECO:0000259" key="3">
    <source>
        <dbReference type="PROSITE" id="PS51724"/>
    </source>
</evidence>
<dbReference type="RefSeq" id="WP_092155389.1">
    <property type="nucleotide sequence ID" value="NZ_FNBX01000029.1"/>
</dbReference>
<dbReference type="GO" id="GO:0042834">
    <property type="term" value="F:peptidoglycan binding"/>
    <property type="evidence" value="ECO:0007669"/>
    <property type="project" value="InterPro"/>
</dbReference>
<feature type="compositionally biased region" description="Low complexity" evidence="1">
    <location>
        <begin position="72"/>
        <end position="85"/>
    </location>
</feature>
<reference evidence="5" key="1">
    <citation type="submission" date="2016-10" db="EMBL/GenBank/DDBJ databases">
        <authorList>
            <person name="Varghese N."/>
            <person name="Submissions S."/>
        </authorList>
    </citation>
    <scope>NUCLEOTIDE SEQUENCE [LARGE SCALE GENOMIC DNA]</scope>
    <source>
        <strain evidence="5">KHC7</strain>
    </source>
</reference>
<feature type="region of interest" description="Disordered" evidence="1">
    <location>
        <begin position="70"/>
        <end position="230"/>
    </location>
</feature>
<keyword evidence="2" id="KW-0472">Membrane</keyword>
<keyword evidence="2" id="KW-0812">Transmembrane</keyword>
<name>A0A1G7R7T4_9BACT</name>
<keyword evidence="4" id="KW-0131">Cell cycle</keyword>
<feature type="compositionally biased region" description="Low complexity" evidence="1">
    <location>
        <begin position="149"/>
        <end position="174"/>
    </location>
</feature>
<keyword evidence="4" id="KW-0132">Cell division</keyword>
<accession>A0A1G7R7T4</accession>
<dbReference type="SUPFAM" id="SSF110997">
    <property type="entry name" value="Sporulation related repeat"/>
    <property type="match status" value="1"/>
</dbReference>
<evidence type="ECO:0000313" key="5">
    <source>
        <dbReference type="Proteomes" id="UP000199355"/>
    </source>
</evidence>
<evidence type="ECO:0000313" key="4">
    <source>
        <dbReference type="EMBL" id="SDG06050.1"/>
    </source>
</evidence>
<dbReference type="Proteomes" id="UP000199355">
    <property type="component" value="Unassembled WGS sequence"/>
</dbReference>
<evidence type="ECO:0000256" key="2">
    <source>
        <dbReference type="SAM" id="Phobius"/>
    </source>
</evidence>
<keyword evidence="5" id="KW-1185">Reference proteome</keyword>
<dbReference type="InterPro" id="IPR007730">
    <property type="entry name" value="SPOR-like_dom"/>
</dbReference>
<feature type="transmembrane region" description="Helical" evidence="2">
    <location>
        <begin position="29"/>
        <end position="53"/>
    </location>
</feature>
<feature type="compositionally biased region" description="Low complexity" evidence="1">
    <location>
        <begin position="132"/>
        <end position="141"/>
    </location>
</feature>
<dbReference type="Gene3D" id="3.30.70.1070">
    <property type="entry name" value="Sporulation related repeat"/>
    <property type="match status" value="1"/>
</dbReference>
<dbReference type="GO" id="GO:0051301">
    <property type="term" value="P:cell division"/>
    <property type="evidence" value="ECO:0007669"/>
    <property type="project" value="UniProtKB-KW"/>
</dbReference>
<dbReference type="PROSITE" id="PS51724">
    <property type="entry name" value="SPOR"/>
    <property type="match status" value="1"/>
</dbReference>
<sequence>MAGPVRKPRVRAAGGAPEKERRFALRLSLPVAGLLAAVLVVAVGWSFFMGYMVGRGQNPEQRVEQLTGLGGAPAAPAASAAQPNAPRKDKALADKTPAPEAAAPDPAVAGPAPAAAQSAAGSAPGDGKKADSATAAKSKGQPPAPQPQGPQSQGPQPQGPQSQGPQPQGPQPQGKNAYPFARPSGGGLAAWGIKPEQEAPLQAAGPEQPAGQPEGQARTKATQTAQPRAQAAQPLYDFVFQTAAFNNADDADKLRSRLEGQGLRTRLQKKGSLHLVLVNLRGTDLDAANLREELQRMRLGAPLLKSKKAVAGKSRKTGR</sequence>
<gene>
    <name evidence="4" type="ORF">SAMN05192586_1296</name>
</gene>
<evidence type="ECO:0000256" key="1">
    <source>
        <dbReference type="SAM" id="MobiDB-lite"/>
    </source>
</evidence>
<proteinExistence type="predicted"/>
<feature type="domain" description="SPOR" evidence="3">
    <location>
        <begin position="232"/>
        <end position="308"/>
    </location>
</feature>
<feature type="compositionally biased region" description="Low complexity" evidence="1">
    <location>
        <begin position="216"/>
        <end position="230"/>
    </location>
</feature>
<organism evidence="4 5">
    <name type="scientific">Desulfovibrio legallii</name>
    <dbReference type="NCBI Taxonomy" id="571438"/>
    <lineage>
        <taxon>Bacteria</taxon>
        <taxon>Pseudomonadati</taxon>
        <taxon>Thermodesulfobacteriota</taxon>
        <taxon>Desulfovibrionia</taxon>
        <taxon>Desulfovibrionales</taxon>
        <taxon>Desulfovibrionaceae</taxon>
        <taxon>Desulfovibrio</taxon>
    </lineage>
</organism>
<dbReference type="OrthoDB" id="5459898at2"/>
<keyword evidence="2" id="KW-1133">Transmembrane helix</keyword>
<protein>
    <submittedName>
        <fullName evidence="4">Cell division protein FtsN</fullName>
    </submittedName>
</protein>
<dbReference type="STRING" id="571438.SAMN05192586_1296"/>
<dbReference type="Pfam" id="PF05036">
    <property type="entry name" value="SPOR"/>
    <property type="match status" value="1"/>
</dbReference>
<dbReference type="AlphaFoldDB" id="A0A1G7R7T4"/>
<dbReference type="InterPro" id="IPR036680">
    <property type="entry name" value="SPOR-like_sf"/>
</dbReference>
<dbReference type="EMBL" id="FNBX01000029">
    <property type="protein sequence ID" value="SDG06050.1"/>
    <property type="molecule type" value="Genomic_DNA"/>
</dbReference>
<feature type="compositionally biased region" description="Low complexity" evidence="1">
    <location>
        <begin position="94"/>
        <end position="125"/>
    </location>
</feature>